<dbReference type="SUPFAM" id="SSF48371">
    <property type="entry name" value="ARM repeat"/>
    <property type="match status" value="3"/>
</dbReference>
<evidence type="ECO:0000259" key="3">
    <source>
        <dbReference type="Pfam" id="PF20416"/>
    </source>
</evidence>
<organism evidence="4 5">
    <name type="scientific">Acacia crassicarpa</name>
    <name type="common">northern wattle</name>
    <dbReference type="NCBI Taxonomy" id="499986"/>
    <lineage>
        <taxon>Eukaryota</taxon>
        <taxon>Viridiplantae</taxon>
        <taxon>Streptophyta</taxon>
        <taxon>Embryophyta</taxon>
        <taxon>Tracheophyta</taxon>
        <taxon>Spermatophyta</taxon>
        <taxon>Magnoliopsida</taxon>
        <taxon>eudicotyledons</taxon>
        <taxon>Gunneridae</taxon>
        <taxon>Pentapetalae</taxon>
        <taxon>rosids</taxon>
        <taxon>fabids</taxon>
        <taxon>Fabales</taxon>
        <taxon>Fabaceae</taxon>
        <taxon>Caesalpinioideae</taxon>
        <taxon>mimosoid clade</taxon>
        <taxon>Acacieae</taxon>
        <taxon>Acacia</taxon>
    </lineage>
</organism>
<evidence type="ECO:0008006" key="6">
    <source>
        <dbReference type="Google" id="ProtNLM"/>
    </source>
</evidence>
<dbReference type="GO" id="GO:0030686">
    <property type="term" value="C:90S preribosome"/>
    <property type="evidence" value="ECO:0007669"/>
    <property type="project" value="TreeGrafter"/>
</dbReference>
<evidence type="ECO:0000256" key="1">
    <source>
        <dbReference type="SAM" id="MobiDB-lite"/>
    </source>
</evidence>
<dbReference type="Gene3D" id="1.25.10.10">
    <property type="entry name" value="Leucine-rich Repeat Variant"/>
    <property type="match status" value="2"/>
</dbReference>
<dbReference type="Pfam" id="PF07539">
    <property type="entry name" value="UTP20_N"/>
    <property type="match status" value="1"/>
</dbReference>
<reference evidence="4" key="1">
    <citation type="submission" date="2023-10" db="EMBL/GenBank/DDBJ databases">
        <title>Chromosome-level genome of the transformable northern wattle, Acacia crassicarpa.</title>
        <authorList>
            <person name="Massaro I."/>
            <person name="Sinha N.R."/>
            <person name="Poethig S."/>
            <person name="Leichty A.R."/>
        </authorList>
    </citation>
    <scope>NUCLEOTIDE SEQUENCE</scope>
    <source>
        <strain evidence="4">Acra3RX</strain>
        <tissue evidence="4">Leaf</tissue>
    </source>
</reference>
<dbReference type="Proteomes" id="UP001293593">
    <property type="component" value="Unassembled WGS sequence"/>
</dbReference>
<dbReference type="InterPro" id="IPR046523">
    <property type="entry name" value="UTP20_dom"/>
</dbReference>
<protein>
    <recommendedName>
        <fullName evidence="6">Small subunit processome component 20-like protein</fullName>
    </recommendedName>
</protein>
<dbReference type="InterPro" id="IPR016024">
    <property type="entry name" value="ARM-type_fold"/>
</dbReference>
<feature type="domain" description="U3 small nucleolar RNA-associated protein 20" evidence="3">
    <location>
        <begin position="1759"/>
        <end position="1975"/>
    </location>
</feature>
<evidence type="ECO:0000313" key="4">
    <source>
        <dbReference type="EMBL" id="KAK4266627.1"/>
    </source>
</evidence>
<dbReference type="InterPro" id="IPR052575">
    <property type="entry name" value="SSU_processome_comp_20"/>
</dbReference>
<evidence type="ECO:0000313" key="5">
    <source>
        <dbReference type="Proteomes" id="UP001293593"/>
    </source>
</evidence>
<dbReference type="GO" id="GO:0032040">
    <property type="term" value="C:small-subunit processome"/>
    <property type="evidence" value="ECO:0007669"/>
    <property type="project" value="TreeGrafter"/>
</dbReference>
<gene>
    <name evidence="4" type="ORF">QN277_027518</name>
</gene>
<dbReference type="PANTHER" id="PTHR17695">
    <property type="entry name" value="SMALL SUBUNIT PROCESSOME COMPONENT 20 HOMOLOG"/>
    <property type="match status" value="1"/>
</dbReference>
<accession>A0AAE1JD98</accession>
<comment type="caution">
    <text evidence="4">The sequence shown here is derived from an EMBL/GenBank/DDBJ whole genome shotgun (WGS) entry which is preliminary data.</text>
</comment>
<name>A0AAE1JD98_9FABA</name>
<sequence>METSSVKSLNKSPGRRRFVFKTFYERIDDIDINVYRSLAKVRSEPSENSSFFRDCLVEWRELNTAEDFISLYEEVMPYTQTLPLVLLHKESLMSKLLSRLQLKARLSLEPIFRLIAALSRDLLEEFVPLLPRIADSSVSLLESGADRDPEIIEWMFVSWSYIMMYLQKYLIHNTLHVLKVTAKLRYYPKEYIQQFMAEAMSFVLRNAPDEHLKRGIGKVMLEAVKKPSPCRETGVQALLYHVMTVSSLRLHSKAERVLKLLTNKAVYSIGDKDNQESRTVLKIVKSVFKKLCEMMEPEELKLLWKCLYEEVKECACTGGTLHLSCLLSLLISAVKAHNGRKVDDYKPLLELVLLLVRTYITPSVMIKSQDGISLVVDKILKLMLGILNGLHGYDDKTRIHECASQWAPIFKLRSSSLLHFIRELLLMEHCLRAFSGDVIRAIGDLMENSEEEVIFLLKSFCEKMQLNVQSEDFVDSASAEALARIFSHLQGIIYKAISDINKAISDITRYDVSCPIDEGKLALLWGAVNCYSHMPVVKANPSLLVDLVDAVDRLVKVKPDSSRETWESIIGAALSSYNSLSHNSSSGVDATEKFLSLAKSYRSSSQVLSAVADRLESKYGSPLEEAGCREYHSEIEDRFDGVVTIFADNLSHSDKEIRISTLKILCHYKFLDREIPSAEQMAVKRRKTEFSHISNMDSTSSNVLQLLLSIETTPISIATSRCIQRVISKIQMDLSAGRICDVYVPLVLNGLLGILHNRFSYLWNPALECLAVLIKGHFALVWDNFMCYLERFHLISQTSFGVDHCVNAVSLDKPTGLGDSFKKFVDCASDSTPCVTILSLLLQCLQKIPTIESQSRSLSQSQQLIPLFLKFLGYNIDDLRSVGLFDNHACKGKEWKAVLKEWLNLLKLMKNPKLSYQSQFLKEVLQNRFMEDNDPEIQVKVLDCLLSWKDDYLVPYDEHLRNLISSKNLREELTTWSLSRGAGTIEECHRTLLVPLVIRLLIPKVRMLKELASRKNTSIYHRKAILQFIAEVDVNELPIFFALLVKPLQIVNKIDGPAKLFWTLPGGSVSEVQTSSLLEYFTSESIAGISFKKRYAFLHVIEDVLGVFDELHVRPFLDLLMGCVVRVLGSCASSLDNARLNEFPSHQSDSGTDSFSQREGVTPGNKIQTTTTLKQFKDMRSLCLRIVSFILNKYEDYEYGPDLWDLFFASVKPLIDRFKQEAASSEKPSSLFSCFVAMSRNNKLVALLCREEGLVSDIYSILRVKSASEAVIVCVLKFVDNLLILDNELDDEDNPAQRVLHSNIVGLVGSLCFLFGSDSAAKRKLVKSPGEMVLNILKNLPKYIKDVDLAKQFVDILLLFIEKKSLTSDACAEVLEVIQNFIPILGNGCTTKILNAISPLYILAELDMRLRVCNLLDALAASDSSILLVAKLLRQLNATSSMGWLNHDAILEAYESINIDFFRGVEADHALLVLSHCVLDMSSKELTFVVSASGSLLSFVDFSALIFNKEGNGEGELSVMRDTDGCWTRSCIQQITNKLLLKHMADAMDGVFSVRKGWIKLLRQMVLKLPEVSNLKSLLALCSEDAEVDFFNNIVDPKLHRRVRALARFRNIISTNKMSEVIIKKVFLPLFFNMLFDEQEGKAEHMKNACIESIASVAGQMEWKSYYALLTRCFRGMSSNSDKHKVFIRLICSILDRYHFSETSYPKEPPLDAASDSGTAVTASFATSRDRSASVVDTEIQTCLSAVVFPKLQKLLNSDSEKVNVNVSLAALKVLKLLPADAMDLHLSSIVHRISNFLKHRLESIRDEARSALATCLKELGLEYLQFIVKVLQATLKRGYELHVLGYTLNFILSKCLLNPVNGKLDYCLGDLLYVIEMDVLGDVAEEKDVEKIASKMKETRKKKSFETLKLIAQNITFKSYAPKLLAPVTTHMQKNITPKVKTKLENMLQHIAAGIECNPSVDETDLFIFIYGLVEDGIKDKICQHENKLINVVNKPSCIDANKKSTSLGVECGSLCSHLIRVFALRILHKHVKGMKQDMKDANILSLLDPFVRILSECLHSKYEDIVSASLGCLTVLVRLPLPSLKSQAERLKASLLNIAHTTVNSSSPLMQSCLTLLTVLLRSTNFTLTPDQLHLLIQLPLFVDLEKNQSPVALSLLKGIVMRQLEVHEIYYLMTRVRELMVTSQLDSIRKKCSEIFLQYLLGYPLPGERLQNHLGFLLANLGYEYSTGRKSVLEMIHAIIVKFPRSVLDEQSQILFVHLVLCLANDSDDSVRSMSGAAIKGLIASISPNSLNSIIGYALTWYLGEEQKFWGVAAQVLGLLIEVLKKGFDRHINTILPVTCRILQSSVDVINGRKVDFSKSSIPHWKEAYYSLVMLEKLIHQFNKLCFASDLEVIWDAICQMLLHPHSWIRNRSVHLIAQYFALVVDACKEHRQKSLASFYLMSPSKLFHIAASLCCQLKTPLMDDADAHLMNQIIVFAVCGVHSVMGHIAPVDPSVFWSSLEQHEKDRFLKAFDLLDSRKGRVLFLPNTSNVHEQNNQQSAHNIRHILVSILLRKMGKIALQMESCQMGIVLDSFISIMSQMSQDDCLHYAPEVLLPLYKVCEGLAGKVIPDNVKQLAEESLEKVQNILGTQNFVLVYNLVGKKLKAKRDKKKQEDKIMAVINPMRHAKRKMRISSKHRANKKRKMMTLKMARWMH</sequence>
<keyword evidence="5" id="KW-1185">Reference proteome</keyword>
<dbReference type="EMBL" id="JAWXYG010000008">
    <property type="protein sequence ID" value="KAK4266627.1"/>
    <property type="molecule type" value="Genomic_DNA"/>
</dbReference>
<evidence type="ECO:0000259" key="2">
    <source>
        <dbReference type="Pfam" id="PF07539"/>
    </source>
</evidence>
<dbReference type="InterPro" id="IPR011989">
    <property type="entry name" value="ARM-like"/>
</dbReference>
<proteinExistence type="predicted"/>
<dbReference type="Pfam" id="PF20416">
    <property type="entry name" value="UTP20"/>
    <property type="match status" value="1"/>
</dbReference>
<feature type="domain" description="U3 small nucleolar RNA-associated protein 20 N-terminal" evidence="2">
    <location>
        <begin position="895"/>
        <end position="1504"/>
    </location>
</feature>
<dbReference type="PANTHER" id="PTHR17695:SF11">
    <property type="entry name" value="SMALL SUBUNIT PROCESSOME COMPONENT 20 HOMOLOG"/>
    <property type="match status" value="1"/>
</dbReference>
<dbReference type="InterPro" id="IPR011430">
    <property type="entry name" value="UTP20_N"/>
</dbReference>
<feature type="region of interest" description="Disordered" evidence="1">
    <location>
        <begin position="1144"/>
        <end position="1165"/>
    </location>
</feature>